<sequence>MRKTLLSVCSLFLMIFLSAQEVVWEKSIGGEHAEYLYNAIPTPDYGFLILGSSASDATGDIKKNNQGSLDYFLWKMDENGKQEWQNSFGGSGTDFLYAAKPTPDGGYILAGASTSTKSGDKTSENQGAEDIWIIKIDANGNLQWQQAFGGNGNDIPTDVLVTEDGGYLIAANSNSTPSELKKSENFGGNDYYMIKLDKKGKLIWEKTFGGTYDDKVKSILQTKDGFILVGNSNSPASGNKTVEQNGNKTWIVEIDNEGNIRSENSLGLNNENYLISAEQKEDHYLFAVNEKNGSKITSKVIETDFSLQPIKTTELKVENNLSITEIRNVNDSFLLTANKISSLQEATSGEIESYYITKSFDKNGTSVWEKKFGEKGFNYLEKAITTRDGSTILFGNSTQQAKGNKGQSDFYLVKLGKEGDDIKRISLEVYPNPTSDIVNVIINKEFTTSSIEVYNLAGQHLQTKDVKYRSTPISLGSYPGGVYILKIKTDNKSESIKIIKK</sequence>
<keyword evidence="1 2" id="KW-0732">Signal</keyword>
<dbReference type="Proteomes" id="UP000184120">
    <property type="component" value="Unassembled WGS sequence"/>
</dbReference>
<dbReference type="SUPFAM" id="SSF50998">
    <property type="entry name" value="Quinoprotein alcohol dehydrogenase-like"/>
    <property type="match status" value="1"/>
</dbReference>
<name>A0A1M6UC16_9FLAO</name>
<dbReference type="InterPro" id="IPR015943">
    <property type="entry name" value="WD40/YVTN_repeat-like_dom_sf"/>
</dbReference>
<protein>
    <submittedName>
        <fullName evidence="4">Por secretion system C-terminal sorting domain-containing protein</fullName>
    </submittedName>
</protein>
<dbReference type="InterPro" id="IPR026444">
    <property type="entry name" value="Secre_tail"/>
</dbReference>
<dbReference type="PANTHER" id="PTHR42754:SF1">
    <property type="entry name" value="LIPOPROTEIN"/>
    <property type="match status" value="1"/>
</dbReference>
<dbReference type="InterPro" id="IPR011047">
    <property type="entry name" value="Quinoprotein_ADH-like_sf"/>
</dbReference>
<accession>A0A1M6UC16</accession>
<reference evidence="5" key="1">
    <citation type="submission" date="2016-11" db="EMBL/GenBank/DDBJ databases">
        <authorList>
            <person name="Varghese N."/>
            <person name="Submissions S."/>
        </authorList>
    </citation>
    <scope>NUCLEOTIDE SEQUENCE [LARGE SCALE GENOMIC DNA]</scope>
    <source>
        <strain evidence="5">DSM 27989</strain>
    </source>
</reference>
<evidence type="ECO:0000259" key="3">
    <source>
        <dbReference type="Pfam" id="PF18962"/>
    </source>
</evidence>
<evidence type="ECO:0000256" key="1">
    <source>
        <dbReference type="ARBA" id="ARBA00022729"/>
    </source>
</evidence>
<dbReference type="Pfam" id="PF18962">
    <property type="entry name" value="Por_Secre_tail"/>
    <property type="match status" value="1"/>
</dbReference>
<evidence type="ECO:0000256" key="2">
    <source>
        <dbReference type="SAM" id="SignalP"/>
    </source>
</evidence>
<evidence type="ECO:0000313" key="4">
    <source>
        <dbReference type="EMBL" id="SHK66710.1"/>
    </source>
</evidence>
<feature type="signal peptide" evidence="2">
    <location>
        <begin position="1"/>
        <end position="19"/>
    </location>
</feature>
<dbReference type="RefSeq" id="WP_072929770.1">
    <property type="nucleotide sequence ID" value="NZ_BMFL01000010.1"/>
</dbReference>
<evidence type="ECO:0000313" key="5">
    <source>
        <dbReference type="Proteomes" id="UP000184120"/>
    </source>
</evidence>
<dbReference type="Gene3D" id="2.130.10.10">
    <property type="entry name" value="YVTN repeat-like/Quinoprotein amine dehydrogenase"/>
    <property type="match status" value="1"/>
</dbReference>
<organism evidence="4 5">
    <name type="scientific">Chishuiella changwenlii</name>
    <dbReference type="NCBI Taxonomy" id="1434701"/>
    <lineage>
        <taxon>Bacteria</taxon>
        <taxon>Pseudomonadati</taxon>
        <taxon>Bacteroidota</taxon>
        <taxon>Flavobacteriia</taxon>
        <taxon>Flavobacteriales</taxon>
        <taxon>Weeksellaceae</taxon>
        <taxon>Chishuiella</taxon>
    </lineage>
</organism>
<dbReference type="PANTHER" id="PTHR42754">
    <property type="entry name" value="ENDOGLUCANASE"/>
    <property type="match status" value="1"/>
</dbReference>
<proteinExistence type="predicted"/>
<dbReference type="NCBIfam" id="TIGR04183">
    <property type="entry name" value="Por_Secre_tail"/>
    <property type="match status" value="1"/>
</dbReference>
<gene>
    <name evidence="4" type="ORF">SAMN05443634_102303</name>
</gene>
<dbReference type="AlphaFoldDB" id="A0A1M6UC16"/>
<dbReference type="EMBL" id="FRBH01000002">
    <property type="protein sequence ID" value="SHK66710.1"/>
    <property type="molecule type" value="Genomic_DNA"/>
</dbReference>
<feature type="domain" description="Secretion system C-terminal sorting" evidence="3">
    <location>
        <begin position="429"/>
        <end position="499"/>
    </location>
</feature>
<dbReference type="STRING" id="1434701.SAMN05443634_102303"/>
<feature type="chain" id="PRO_5012951958" evidence="2">
    <location>
        <begin position="20"/>
        <end position="501"/>
    </location>
</feature>